<dbReference type="Gene3D" id="3.30.565.10">
    <property type="entry name" value="Histidine kinase-like ATPase, C-terminal domain"/>
    <property type="match status" value="1"/>
</dbReference>
<evidence type="ECO:0000313" key="7">
    <source>
        <dbReference type="Proteomes" id="UP001520140"/>
    </source>
</evidence>
<feature type="transmembrane region" description="Helical" evidence="4">
    <location>
        <begin position="117"/>
        <end position="141"/>
    </location>
</feature>
<evidence type="ECO:0000256" key="2">
    <source>
        <dbReference type="ARBA" id="ARBA00022777"/>
    </source>
</evidence>
<evidence type="ECO:0000256" key="3">
    <source>
        <dbReference type="ARBA" id="ARBA00023012"/>
    </source>
</evidence>
<keyword evidence="4" id="KW-0472">Membrane</keyword>
<keyword evidence="4" id="KW-0812">Transmembrane</keyword>
<dbReference type="Pfam" id="PF07730">
    <property type="entry name" value="HisKA_3"/>
    <property type="match status" value="1"/>
</dbReference>
<evidence type="ECO:0000256" key="4">
    <source>
        <dbReference type="SAM" id="Phobius"/>
    </source>
</evidence>
<dbReference type="EMBL" id="JABUKG010000007">
    <property type="protein sequence ID" value="MBY6320795.1"/>
    <property type="molecule type" value="Genomic_DNA"/>
</dbReference>
<sequence>MTNHPSDSREPVVRPPAKNYTRVGSLYVAATLYVMSWGTVVPLIARTPLRLDRPAVWVCCGVVLAALLGLTWLITRAAVPGHVETRPFRRAVAWYLGVVAVGAVVTAVVGQAAYAQLAWLGTLPLICGAFAASMVSTRWGAAATIVLVPACLPITGTPEALWIFLVLGAANFFYVRLAMWIFRHVRELDAARRQIARMSIDQERSRFSRDLHDVMGRSLSSIALTCELALSVRDDVGAKDVHVRDAQRTAQRALADMRALVRGYHDIEFGTELADALVLLRSAGVLAEADGDGGADLDPAASEAAAWVVREAVTNVLKHAPAATECELTMRAGVLEIVNDGVDERSAGDGLGRGLAGLRERVEAVGGTFRAERDGARFRVRCALPLARDARGSQRDRIREVDGVRH</sequence>
<protein>
    <recommendedName>
        <fullName evidence="5">Signal transduction histidine kinase subgroup 3 dimerisation and phosphoacceptor domain-containing protein</fullName>
    </recommendedName>
</protein>
<dbReference type="Gene3D" id="1.20.5.1930">
    <property type="match status" value="1"/>
</dbReference>
<dbReference type="RefSeq" id="WP_082833710.1">
    <property type="nucleotide sequence ID" value="NZ_JAAFYU010000022.1"/>
</dbReference>
<name>A0ABS7NS20_9NOCA</name>
<feature type="transmembrane region" description="Helical" evidence="4">
    <location>
        <begin position="91"/>
        <end position="110"/>
    </location>
</feature>
<dbReference type="PANTHER" id="PTHR24421">
    <property type="entry name" value="NITRATE/NITRITE SENSOR PROTEIN NARX-RELATED"/>
    <property type="match status" value="1"/>
</dbReference>
<dbReference type="InterPro" id="IPR050482">
    <property type="entry name" value="Sensor_HK_TwoCompSys"/>
</dbReference>
<dbReference type="Proteomes" id="UP001520140">
    <property type="component" value="Unassembled WGS sequence"/>
</dbReference>
<dbReference type="SUPFAM" id="SSF55874">
    <property type="entry name" value="ATPase domain of HSP90 chaperone/DNA topoisomerase II/histidine kinase"/>
    <property type="match status" value="1"/>
</dbReference>
<feature type="transmembrane region" description="Helical" evidence="4">
    <location>
        <begin position="24"/>
        <end position="44"/>
    </location>
</feature>
<feature type="transmembrane region" description="Helical" evidence="4">
    <location>
        <begin position="161"/>
        <end position="182"/>
    </location>
</feature>
<evidence type="ECO:0000259" key="5">
    <source>
        <dbReference type="Pfam" id="PF07730"/>
    </source>
</evidence>
<reference evidence="6 7" key="1">
    <citation type="submission" date="2020-06" db="EMBL/GenBank/DDBJ databases">
        <title>Taxonomy, biology and ecology of Rhodococcus bacteria occurring in California pistachio and other woody hosts as revealed by genome sequence analyses.</title>
        <authorList>
            <person name="Gai Y."/>
            <person name="Riely B."/>
        </authorList>
    </citation>
    <scope>NUCLEOTIDE SEQUENCE [LARGE SCALE GENOMIC DNA]</scope>
    <source>
        <strain evidence="6 7">BP-284</strain>
    </source>
</reference>
<keyword evidence="1" id="KW-0808">Transferase</keyword>
<keyword evidence="4" id="KW-1133">Transmembrane helix</keyword>
<organism evidence="6 7">
    <name type="scientific">Rhodococcoides kroppenstedtii</name>
    <dbReference type="NCBI Taxonomy" id="293050"/>
    <lineage>
        <taxon>Bacteria</taxon>
        <taxon>Bacillati</taxon>
        <taxon>Actinomycetota</taxon>
        <taxon>Actinomycetes</taxon>
        <taxon>Mycobacteriales</taxon>
        <taxon>Nocardiaceae</taxon>
        <taxon>Rhodococcoides</taxon>
    </lineage>
</organism>
<keyword evidence="3" id="KW-0902">Two-component regulatory system</keyword>
<accession>A0ABS7NS20</accession>
<dbReference type="CDD" id="cd16917">
    <property type="entry name" value="HATPase_UhpB-NarQ-NarX-like"/>
    <property type="match status" value="1"/>
</dbReference>
<evidence type="ECO:0000313" key="6">
    <source>
        <dbReference type="EMBL" id="MBY6320795.1"/>
    </source>
</evidence>
<dbReference type="InterPro" id="IPR011712">
    <property type="entry name" value="Sig_transdc_His_kin_sub3_dim/P"/>
</dbReference>
<dbReference type="InterPro" id="IPR036890">
    <property type="entry name" value="HATPase_C_sf"/>
</dbReference>
<keyword evidence="7" id="KW-1185">Reference proteome</keyword>
<feature type="domain" description="Signal transduction histidine kinase subgroup 3 dimerisation and phosphoacceptor" evidence="5">
    <location>
        <begin position="203"/>
        <end position="265"/>
    </location>
</feature>
<gene>
    <name evidence="6" type="ORF">HQ605_08185</name>
</gene>
<keyword evidence="2" id="KW-0418">Kinase</keyword>
<proteinExistence type="predicted"/>
<comment type="caution">
    <text evidence="6">The sequence shown here is derived from an EMBL/GenBank/DDBJ whole genome shotgun (WGS) entry which is preliminary data.</text>
</comment>
<feature type="transmembrane region" description="Helical" evidence="4">
    <location>
        <begin position="56"/>
        <end position="79"/>
    </location>
</feature>
<evidence type="ECO:0000256" key="1">
    <source>
        <dbReference type="ARBA" id="ARBA00022679"/>
    </source>
</evidence>
<dbReference type="PANTHER" id="PTHR24421:SF63">
    <property type="entry name" value="SENSOR HISTIDINE KINASE DESK"/>
    <property type="match status" value="1"/>
</dbReference>